<name>A0A934NJB8_9BACT</name>
<protein>
    <submittedName>
        <fullName evidence="2">Uncharacterized protein</fullName>
    </submittedName>
</protein>
<proteinExistence type="predicted"/>
<feature type="compositionally biased region" description="Gly residues" evidence="1">
    <location>
        <begin position="220"/>
        <end position="229"/>
    </location>
</feature>
<comment type="caution">
    <text evidence="2">The sequence shown here is derived from an EMBL/GenBank/DDBJ whole genome shotgun (WGS) entry which is preliminary data.</text>
</comment>
<feature type="region of interest" description="Disordered" evidence="1">
    <location>
        <begin position="204"/>
        <end position="246"/>
    </location>
</feature>
<sequence>MATALGSTPVSASAPVDIAQCNGADGGGSVISCDVTITNTLDGNVTSSQVTVARHCAGTNVVCGETAGTTTNYPTQLVTSVHQCNNAGNGGGSTMTCTVRVTNNITGATTVTPATVNQCNGSGDGLGAPKVSCNPFPATTTGADVTECNGSANGGTLVGLNCTVTSGTTAAATLPIAVNECNGSDNGGGSKVMCSTAITNNVTASVVSPGPTTTPTTASPGGGPGGPTTGNGQPPVPNVPHTGGAAGQPEASALVIAGLGSLLAVWVARARRRHQPAV</sequence>
<dbReference type="EMBL" id="JAEKNN010000030">
    <property type="protein sequence ID" value="MBJ7609174.1"/>
    <property type="molecule type" value="Genomic_DNA"/>
</dbReference>
<evidence type="ECO:0000313" key="2">
    <source>
        <dbReference type="EMBL" id="MBJ7609174.1"/>
    </source>
</evidence>
<evidence type="ECO:0000313" key="3">
    <source>
        <dbReference type="Proteomes" id="UP000614410"/>
    </source>
</evidence>
<feature type="compositionally biased region" description="Low complexity" evidence="1">
    <location>
        <begin position="204"/>
        <end position="219"/>
    </location>
</feature>
<evidence type="ECO:0000256" key="1">
    <source>
        <dbReference type="SAM" id="MobiDB-lite"/>
    </source>
</evidence>
<dbReference type="Proteomes" id="UP000614410">
    <property type="component" value="Unassembled WGS sequence"/>
</dbReference>
<accession>A0A934NJB8</accession>
<organism evidence="2 3">
    <name type="scientific">Candidatus Amunia macphersoniae</name>
    <dbReference type="NCBI Taxonomy" id="3127014"/>
    <lineage>
        <taxon>Bacteria</taxon>
        <taxon>Bacillati</taxon>
        <taxon>Candidatus Dormiibacterota</taxon>
        <taxon>Candidatus Dormibacteria</taxon>
        <taxon>Candidatus Aeolococcales</taxon>
        <taxon>Candidatus Aeolococcaceae</taxon>
        <taxon>Candidatus Amunia</taxon>
    </lineage>
</organism>
<gene>
    <name evidence="2" type="ORF">JF887_07045</name>
</gene>
<dbReference type="AlphaFoldDB" id="A0A934NJB8"/>
<reference evidence="2 3" key="1">
    <citation type="submission" date="2020-10" db="EMBL/GenBank/DDBJ databases">
        <title>Ca. Dormibacterota MAGs.</title>
        <authorList>
            <person name="Montgomery K."/>
        </authorList>
    </citation>
    <scope>NUCLEOTIDE SEQUENCE [LARGE SCALE GENOMIC DNA]</scope>
    <source>
        <strain evidence="2">Mitchell_Peninsula_5</strain>
    </source>
</reference>